<reference evidence="1 2" key="1">
    <citation type="submission" date="2020-08" db="EMBL/GenBank/DDBJ databases">
        <title>Genomic Encyclopedia of Type Strains, Phase IV (KMG-V): Genome sequencing to study the core and pangenomes of soil and plant-associated prokaryotes.</title>
        <authorList>
            <person name="Whitman W."/>
        </authorList>
    </citation>
    <scope>NUCLEOTIDE SEQUENCE [LARGE SCALE GENOMIC DNA]</scope>
    <source>
        <strain evidence="1 2">JPY162</strain>
    </source>
</reference>
<proteinExistence type="predicted"/>
<dbReference type="EMBL" id="JACHDE010000002">
    <property type="protein sequence ID" value="MBB5399596.1"/>
    <property type="molecule type" value="Genomic_DNA"/>
</dbReference>
<sequence>MPPTSRDDAACERREFGAGAPAVVSHVDAALAARRELLEPLWEGFGPELAAAGAQCAITDT</sequence>
<organism evidence="1 2">
    <name type="scientific">Paraburkholderia youngii</name>
    <dbReference type="NCBI Taxonomy" id="2782701"/>
    <lineage>
        <taxon>Bacteria</taxon>
        <taxon>Pseudomonadati</taxon>
        <taxon>Pseudomonadota</taxon>
        <taxon>Betaproteobacteria</taxon>
        <taxon>Burkholderiales</taxon>
        <taxon>Burkholderiaceae</taxon>
        <taxon>Paraburkholderia</taxon>
    </lineage>
</organism>
<evidence type="ECO:0000313" key="2">
    <source>
        <dbReference type="Proteomes" id="UP000592820"/>
    </source>
</evidence>
<dbReference type="Proteomes" id="UP000592820">
    <property type="component" value="Unassembled WGS sequence"/>
</dbReference>
<dbReference type="AlphaFoldDB" id="A0A7W8L5K2"/>
<accession>A0A7W8L5K2</accession>
<name>A0A7W8L5K2_9BURK</name>
<dbReference type="RefSeq" id="WP_184225786.1">
    <property type="nucleotide sequence ID" value="NZ_JACHDE010000002.1"/>
</dbReference>
<protein>
    <submittedName>
        <fullName evidence="1">Uncharacterized protein</fullName>
    </submittedName>
</protein>
<comment type="caution">
    <text evidence="1">The sequence shown here is derived from an EMBL/GenBank/DDBJ whole genome shotgun (WGS) entry which is preliminary data.</text>
</comment>
<evidence type="ECO:0000313" key="1">
    <source>
        <dbReference type="EMBL" id="MBB5399596.1"/>
    </source>
</evidence>
<gene>
    <name evidence="1" type="ORF">HDG41_001635</name>
</gene>